<dbReference type="OrthoDB" id="1741193at2759"/>
<dbReference type="PANTHER" id="PTHR11472:SF34">
    <property type="entry name" value="REGULATOR OF TELOMERE ELONGATION HELICASE 1"/>
    <property type="match status" value="1"/>
</dbReference>
<sequence>PNITDVRIQAKIEHNNRIAGDGRRWYEQQAYKAVNQALGRVIRHAGDYGLLLLLDKRFASKSNRDISAWLRAHIQNFLSVDELCERTQEFFDSVEKLKPFKYVNPEPVVTDENLILYIRYEVCSRNSTLIKEGGLRQIRLLI</sequence>
<evidence type="ECO:0000313" key="2">
    <source>
        <dbReference type="EMBL" id="KMS93960.1"/>
    </source>
</evidence>
<dbReference type="Proteomes" id="UP000035740">
    <property type="component" value="Unassembled WGS sequence"/>
</dbReference>
<dbReference type="GO" id="GO:0006139">
    <property type="term" value="P:nucleobase-containing compound metabolic process"/>
    <property type="evidence" value="ECO:0007669"/>
    <property type="project" value="InterPro"/>
</dbReference>
<dbReference type="Gene3D" id="3.40.50.300">
    <property type="entry name" value="P-loop containing nucleotide triphosphate hydrolases"/>
    <property type="match status" value="1"/>
</dbReference>
<dbReference type="Pfam" id="PF13307">
    <property type="entry name" value="Helicase_C_2"/>
    <property type="match status" value="1"/>
</dbReference>
<dbReference type="EMBL" id="KQ097353">
    <property type="protein sequence ID" value="KMS93960.1"/>
    <property type="molecule type" value="Genomic_DNA"/>
</dbReference>
<feature type="domain" description="ATP-dependent helicase C-terminal" evidence="1">
    <location>
        <begin position="1"/>
        <end position="72"/>
    </location>
</feature>
<dbReference type="InterPro" id="IPR045028">
    <property type="entry name" value="DinG/Rad3-like"/>
</dbReference>
<reference evidence="2 3" key="1">
    <citation type="journal article" date="2014" name="Nature">
        <title>The genome of the recently domesticated crop plant sugar beet (Beta vulgaris).</title>
        <authorList>
            <person name="Dohm J.C."/>
            <person name="Minoche A.E."/>
            <person name="Holtgrawe D."/>
            <person name="Capella-Gutierrez S."/>
            <person name="Zakrzewski F."/>
            <person name="Tafer H."/>
            <person name="Rupp O."/>
            <person name="Sorensen T.R."/>
            <person name="Stracke R."/>
            <person name="Reinhardt R."/>
            <person name="Goesmann A."/>
            <person name="Kraft T."/>
            <person name="Schulz B."/>
            <person name="Stadler P.F."/>
            <person name="Schmidt T."/>
            <person name="Gabaldon T."/>
            <person name="Lehrach H."/>
            <person name="Weisshaar B."/>
            <person name="Himmelbauer H."/>
        </authorList>
    </citation>
    <scope>NUCLEOTIDE SEQUENCE [LARGE SCALE GENOMIC DNA]</scope>
    <source>
        <tissue evidence="2">Taproot</tissue>
    </source>
</reference>
<proteinExistence type="predicted"/>
<keyword evidence="3" id="KW-1185">Reference proteome</keyword>
<gene>
    <name evidence="2" type="ORF">BVRB_026200</name>
</gene>
<dbReference type="GO" id="GO:0005524">
    <property type="term" value="F:ATP binding"/>
    <property type="evidence" value="ECO:0007669"/>
    <property type="project" value="InterPro"/>
</dbReference>
<name>A0A0J8DT66_BETVV</name>
<dbReference type="InterPro" id="IPR027417">
    <property type="entry name" value="P-loop_NTPase"/>
</dbReference>
<dbReference type="GO" id="GO:0003676">
    <property type="term" value="F:nucleic acid binding"/>
    <property type="evidence" value="ECO:0007669"/>
    <property type="project" value="InterPro"/>
</dbReference>
<dbReference type="GO" id="GO:0016818">
    <property type="term" value="F:hydrolase activity, acting on acid anhydrides, in phosphorus-containing anhydrides"/>
    <property type="evidence" value="ECO:0007669"/>
    <property type="project" value="InterPro"/>
</dbReference>
<dbReference type="GO" id="GO:0003678">
    <property type="term" value="F:DNA helicase activity"/>
    <property type="evidence" value="ECO:0007669"/>
    <property type="project" value="TreeGrafter"/>
</dbReference>
<dbReference type="InterPro" id="IPR006555">
    <property type="entry name" value="ATP-dep_Helicase_C"/>
</dbReference>
<evidence type="ECO:0000259" key="1">
    <source>
        <dbReference type="Pfam" id="PF13307"/>
    </source>
</evidence>
<dbReference type="AlphaFoldDB" id="A0A0J8DT66"/>
<accession>A0A0J8DT66</accession>
<evidence type="ECO:0000313" key="3">
    <source>
        <dbReference type="Proteomes" id="UP000035740"/>
    </source>
</evidence>
<feature type="non-terminal residue" evidence="2">
    <location>
        <position position="1"/>
    </location>
</feature>
<organism evidence="2 3">
    <name type="scientific">Beta vulgaris subsp. vulgaris</name>
    <name type="common">Beet</name>
    <dbReference type="NCBI Taxonomy" id="3555"/>
    <lineage>
        <taxon>Eukaryota</taxon>
        <taxon>Viridiplantae</taxon>
        <taxon>Streptophyta</taxon>
        <taxon>Embryophyta</taxon>
        <taxon>Tracheophyta</taxon>
        <taxon>Spermatophyta</taxon>
        <taxon>Magnoliopsida</taxon>
        <taxon>eudicotyledons</taxon>
        <taxon>Gunneridae</taxon>
        <taxon>Pentapetalae</taxon>
        <taxon>Caryophyllales</taxon>
        <taxon>Chenopodiaceae</taxon>
        <taxon>Betoideae</taxon>
        <taxon>Beta</taxon>
    </lineage>
</organism>
<protein>
    <recommendedName>
        <fullName evidence="1">ATP-dependent helicase C-terminal domain-containing protein</fullName>
    </recommendedName>
</protein>
<dbReference type="Gramene" id="KMS93960">
    <property type="protein sequence ID" value="KMS93960"/>
    <property type="gene ID" value="BVRB_026200"/>
</dbReference>
<dbReference type="PANTHER" id="PTHR11472">
    <property type="entry name" value="DNA REPAIR DEAD HELICASE RAD3/XP-D SUBFAMILY MEMBER"/>
    <property type="match status" value="1"/>
</dbReference>